<reference evidence="3 4" key="1">
    <citation type="journal article" date="2020" name="ISME J.">
        <title>Uncovering the hidden diversity of litter-decomposition mechanisms in mushroom-forming fungi.</title>
        <authorList>
            <person name="Floudas D."/>
            <person name="Bentzer J."/>
            <person name="Ahren D."/>
            <person name="Johansson T."/>
            <person name="Persson P."/>
            <person name="Tunlid A."/>
        </authorList>
    </citation>
    <scope>NUCLEOTIDE SEQUENCE [LARGE SCALE GENOMIC DNA]</scope>
    <source>
        <strain evidence="3 4">CBS 406.79</strain>
    </source>
</reference>
<evidence type="ECO:0008006" key="5">
    <source>
        <dbReference type="Google" id="ProtNLM"/>
    </source>
</evidence>
<sequence>MVQRSYEEMVAEQKKGMPPVEQGDLTGKTVMVTGANSGIGFEAAKHFARMNPARLVIVCRSVEKAQESIRQIEAETGYKNAEALALDLGDFKSISESATKSLESLDRLDILVENAAIANMDSYTQTVDGWESMLQINSLGPAMHSLLLLPLIIKTAKVHSVIPRLVVVSSEVIFYADLPADVITAPNILEKLSDKEYCTPEIYKNRYTQSKILNVMLVRKLAALLPQNIIPVALNPGYCISGLRRDAKGEQAAKYQAMEDEFAYTSEEGSRQIIFSAIGGKDNGQELRGEFTSYSRVLEVSDWLLSAQGKNAEDKIWNETLEVLSKVDSRVPVIVAEHLKA</sequence>
<dbReference type="EMBL" id="JAACJN010000020">
    <property type="protein sequence ID" value="KAF5389684.1"/>
    <property type="molecule type" value="Genomic_DNA"/>
</dbReference>
<gene>
    <name evidence="3" type="ORF">D9757_005983</name>
</gene>
<evidence type="ECO:0000256" key="2">
    <source>
        <dbReference type="SAM" id="MobiDB-lite"/>
    </source>
</evidence>
<dbReference type="Gene3D" id="3.40.50.720">
    <property type="entry name" value="NAD(P)-binding Rossmann-like Domain"/>
    <property type="match status" value="1"/>
</dbReference>
<dbReference type="PANTHER" id="PTHR43157:SF31">
    <property type="entry name" value="PHOSPHATIDYLINOSITOL-GLYCAN BIOSYNTHESIS CLASS F PROTEIN"/>
    <property type="match status" value="1"/>
</dbReference>
<accession>A0A8H5HUC5</accession>
<name>A0A8H5HUC5_9AGAR</name>
<evidence type="ECO:0000256" key="1">
    <source>
        <dbReference type="ARBA" id="ARBA00023002"/>
    </source>
</evidence>
<keyword evidence="4" id="KW-1185">Reference proteome</keyword>
<feature type="region of interest" description="Disordered" evidence="2">
    <location>
        <begin position="1"/>
        <end position="25"/>
    </location>
</feature>
<dbReference type="InterPro" id="IPR002347">
    <property type="entry name" value="SDR_fam"/>
</dbReference>
<keyword evidence="1" id="KW-0560">Oxidoreductase</keyword>
<organism evidence="3 4">
    <name type="scientific">Collybiopsis confluens</name>
    <dbReference type="NCBI Taxonomy" id="2823264"/>
    <lineage>
        <taxon>Eukaryota</taxon>
        <taxon>Fungi</taxon>
        <taxon>Dikarya</taxon>
        <taxon>Basidiomycota</taxon>
        <taxon>Agaricomycotina</taxon>
        <taxon>Agaricomycetes</taxon>
        <taxon>Agaricomycetidae</taxon>
        <taxon>Agaricales</taxon>
        <taxon>Marasmiineae</taxon>
        <taxon>Omphalotaceae</taxon>
        <taxon>Collybiopsis</taxon>
    </lineage>
</organism>
<evidence type="ECO:0000313" key="3">
    <source>
        <dbReference type="EMBL" id="KAF5389684.1"/>
    </source>
</evidence>
<dbReference type="GO" id="GO:0016491">
    <property type="term" value="F:oxidoreductase activity"/>
    <property type="evidence" value="ECO:0007669"/>
    <property type="project" value="UniProtKB-KW"/>
</dbReference>
<dbReference type="Pfam" id="PF00106">
    <property type="entry name" value="adh_short"/>
    <property type="match status" value="1"/>
</dbReference>
<dbReference type="PANTHER" id="PTHR43157">
    <property type="entry name" value="PHOSPHATIDYLINOSITOL-GLYCAN BIOSYNTHESIS CLASS F PROTEIN-RELATED"/>
    <property type="match status" value="1"/>
</dbReference>
<protein>
    <recommendedName>
        <fullName evidence="5">Short-chain dehydrogenase</fullName>
    </recommendedName>
</protein>
<proteinExistence type="predicted"/>
<comment type="caution">
    <text evidence="3">The sequence shown here is derived from an EMBL/GenBank/DDBJ whole genome shotgun (WGS) entry which is preliminary data.</text>
</comment>
<evidence type="ECO:0000313" key="4">
    <source>
        <dbReference type="Proteomes" id="UP000518752"/>
    </source>
</evidence>
<dbReference type="Proteomes" id="UP000518752">
    <property type="component" value="Unassembled WGS sequence"/>
</dbReference>
<dbReference type="SUPFAM" id="SSF51735">
    <property type="entry name" value="NAD(P)-binding Rossmann-fold domains"/>
    <property type="match status" value="1"/>
</dbReference>
<dbReference type="AlphaFoldDB" id="A0A8H5HUC5"/>
<dbReference type="PRINTS" id="PR00081">
    <property type="entry name" value="GDHRDH"/>
</dbReference>
<dbReference type="OrthoDB" id="542013at2759"/>
<dbReference type="InterPro" id="IPR036291">
    <property type="entry name" value="NAD(P)-bd_dom_sf"/>
</dbReference>
<feature type="compositionally biased region" description="Basic and acidic residues" evidence="2">
    <location>
        <begin position="1"/>
        <end position="15"/>
    </location>
</feature>